<dbReference type="RefSeq" id="WP_264324588.1">
    <property type="nucleotide sequence ID" value="NZ_JADEXQ010000021.1"/>
</dbReference>
<reference evidence="1" key="1">
    <citation type="submission" date="2020-10" db="EMBL/GenBank/DDBJ databases">
        <authorList>
            <person name="Castelo-Branco R."/>
            <person name="Eusebio N."/>
            <person name="Adriana R."/>
            <person name="Vieira A."/>
            <person name="Brugerolle De Fraissinette N."/>
            <person name="Rezende De Castro R."/>
            <person name="Schneider M.P."/>
            <person name="Vasconcelos V."/>
            <person name="Leao P.N."/>
        </authorList>
    </citation>
    <scope>NUCLEOTIDE SEQUENCE</scope>
    <source>
        <strain evidence="1">LEGE 11480</strain>
    </source>
</reference>
<dbReference type="Proteomes" id="UP000625316">
    <property type="component" value="Unassembled WGS sequence"/>
</dbReference>
<gene>
    <name evidence="1" type="ORF">IQ266_08520</name>
</gene>
<keyword evidence="2" id="KW-1185">Reference proteome</keyword>
<evidence type="ECO:0000313" key="2">
    <source>
        <dbReference type="Proteomes" id="UP000625316"/>
    </source>
</evidence>
<comment type="caution">
    <text evidence="1">The sequence shown here is derived from an EMBL/GenBank/DDBJ whole genome shotgun (WGS) entry which is preliminary data.</text>
</comment>
<organism evidence="1 2">
    <name type="scientific">Romeriopsis navalis LEGE 11480</name>
    <dbReference type="NCBI Taxonomy" id="2777977"/>
    <lineage>
        <taxon>Bacteria</taxon>
        <taxon>Bacillati</taxon>
        <taxon>Cyanobacteriota</taxon>
        <taxon>Cyanophyceae</taxon>
        <taxon>Leptolyngbyales</taxon>
        <taxon>Leptolyngbyaceae</taxon>
        <taxon>Romeriopsis</taxon>
        <taxon>Romeriopsis navalis</taxon>
    </lineage>
</organism>
<dbReference type="EMBL" id="JADEXQ010000021">
    <property type="protein sequence ID" value="MBE9029769.1"/>
    <property type="molecule type" value="Genomic_DNA"/>
</dbReference>
<accession>A0A928VPM9</accession>
<proteinExistence type="predicted"/>
<name>A0A928VPM9_9CYAN</name>
<sequence length="170" mass="20095">MFRQIASIAAVAMTVGAPMLPLTNNVALAGQQQQKTQLAARKQNSCVQVRLDRYDYRGEAKKRVRRRVRVNIGGKKRIVIKKGYRHFDKMYFDWHVDCYNQNNPPYRVTVTSYYGKRRYTAKYRGTASEYVFKTRKPRRYWGRKPDFVKIKISVVGNKGRYHYRSGKIQF</sequence>
<evidence type="ECO:0000313" key="1">
    <source>
        <dbReference type="EMBL" id="MBE9029769.1"/>
    </source>
</evidence>
<dbReference type="AlphaFoldDB" id="A0A928VPM9"/>
<protein>
    <submittedName>
        <fullName evidence="1">Uncharacterized protein</fullName>
    </submittedName>
</protein>